<evidence type="ECO:0000256" key="1">
    <source>
        <dbReference type="ARBA" id="ARBA00004370"/>
    </source>
</evidence>
<dbReference type="PANTHER" id="PTHR27008:SF42">
    <property type="entry name" value="LEUCINE-RICH REPEAT PROTEIN KINASE FAMILY PROTEIN"/>
    <property type="match status" value="1"/>
</dbReference>
<keyword evidence="9" id="KW-1185">Reference proteome</keyword>
<evidence type="ECO:0000313" key="8">
    <source>
        <dbReference type="EMBL" id="CAB9514072.1"/>
    </source>
</evidence>
<name>A0A9N8E3T2_9STRA</name>
<keyword evidence="2" id="KW-0433">Leucine-rich repeat</keyword>
<dbReference type="AlphaFoldDB" id="A0A9N8E3T2"/>
<sequence>MEAREEGDYDPMAFLLLNNSGNSIELTNFTDRFSSHDQSNDGRAAELSFAQRSGMMSASTGATFVGWIRTRKNAVPVCVFLVVALIALVALSQRSPSVEWPQSTAKAIRVENTPQARGEAWLRGHPEYGAMPTWRKHQLMALATLYYATWMGSPGSNSRWLDGSIHECDWTVHNNNANRDKKPTCTSEGEYTSLEFLESGLQGTLPEEVSFLTKLTSLALQKMSIHGTIPRRFGALTALTNLQLERNRFTGEVPNFLFSNMPHLQVLRLETNAFSGTLSTEIGKLTALEKFSFSGNHNLKGHLPTELGFLTLLKELDLVRNSLSGQLPTELGLATALSILRLSHNPWTGRLPSELVRLSNLFSLDINDNLMTGTLSFAGSAWGHLNTLMLSGTHVSGTLPQEGWDKLTGLEFIHLSSNRLSGPLPSELGLLFSRLFKLELHMNQLTGQLPTELGLLTSVTRLSLHDNPLTGTIGSELGLMRNLWHLDLSKTSLSGLIPSEICSLPRLESVKVDCQLVKCNCEGTCRCQ</sequence>
<dbReference type="Proteomes" id="UP001153069">
    <property type="component" value="Unassembled WGS sequence"/>
</dbReference>
<keyword evidence="4" id="KW-0677">Repeat</keyword>
<gene>
    <name evidence="8" type="ORF">SEMRO_630_G178350.1</name>
</gene>
<proteinExistence type="predicted"/>
<dbReference type="EMBL" id="CAICTM010000629">
    <property type="protein sequence ID" value="CAB9514072.1"/>
    <property type="molecule type" value="Genomic_DNA"/>
</dbReference>
<protein>
    <submittedName>
        <fullName evidence="8">Fibronectin leucine rich transmembrane protein</fullName>
    </submittedName>
</protein>
<evidence type="ECO:0000256" key="7">
    <source>
        <dbReference type="SAM" id="Phobius"/>
    </source>
</evidence>
<dbReference type="FunFam" id="3.80.10.10:FF:000041">
    <property type="entry name" value="LRR receptor-like serine/threonine-protein kinase ERECTA"/>
    <property type="match status" value="3"/>
</dbReference>
<accession>A0A9N8E3T2</accession>
<evidence type="ECO:0000256" key="3">
    <source>
        <dbReference type="ARBA" id="ARBA00022692"/>
    </source>
</evidence>
<organism evidence="8 9">
    <name type="scientific">Seminavis robusta</name>
    <dbReference type="NCBI Taxonomy" id="568900"/>
    <lineage>
        <taxon>Eukaryota</taxon>
        <taxon>Sar</taxon>
        <taxon>Stramenopiles</taxon>
        <taxon>Ochrophyta</taxon>
        <taxon>Bacillariophyta</taxon>
        <taxon>Bacillariophyceae</taxon>
        <taxon>Bacillariophycidae</taxon>
        <taxon>Naviculales</taxon>
        <taxon>Naviculaceae</taxon>
        <taxon>Seminavis</taxon>
    </lineage>
</organism>
<dbReference type="InterPro" id="IPR001611">
    <property type="entry name" value="Leu-rich_rpt"/>
</dbReference>
<evidence type="ECO:0000256" key="6">
    <source>
        <dbReference type="ARBA" id="ARBA00023136"/>
    </source>
</evidence>
<dbReference type="Gene3D" id="3.80.10.10">
    <property type="entry name" value="Ribonuclease Inhibitor"/>
    <property type="match status" value="3"/>
</dbReference>
<dbReference type="Pfam" id="PF00560">
    <property type="entry name" value="LRR_1"/>
    <property type="match status" value="3"/>
</dbReference>
<dbReference type="InterPro" id="IPR051809">
    <property type="entry name" value="Plant_receptor-like_S/T_kinase"/>
</dbReference>
<dbReference type="PANTHER" id="PTHR27008">
    <property type="entry name" value="OS04G0122200 PROTEIN"/>
    <property type="match status" value="1"/>
</dbReference>
<keyword evidence="6 7" id="KW-0472">Membrane</keyword>
<keyword evidence="5 7" id="KW-1133">Transmembrane helix</keyword>
<comment type="subcellular location">
    <subcellularLocation>
        <location evidence="1">Membrane</location>
    </subcellularLocation>
</comment>
<evidence type="ECO:0000256" key="2">
    <source>
        <dbReference type="ARBA" id="ARBA00022614"/>
    </source>
</evidence>
<comment type="caution">
    <text evidence="8">The sequence shown here is derived from an EMBL/GenBank/DDBJ whole genome shotgun (WGS) entry which is preliminary data.</text>
</comment>
<evidence type="ECO:0000313" key="9">
    <source>
        <dbReference type="Proteomes" id="UP001153069"/>
    </source>
</evidence>
<reference evidence="8" key="1">
    <citation type="submission" date="2020-06" db="EMBL/GenBank/DDBJ databases">
        <authorList>
            <consortium name="Plant Systems Biology data submission"/>
        </authorList>
    </citation>
    <scope>NUCLEOTIDE SEQUENCE</scope>
    <source>
        <strain evidence="8">D6</strain>
    </source>
</reference>
<evidence type="ECO:0000256" key="4">
    <source>
        <dbReference type="ARBA" id="ARBA00022737"/>
    </source>
</evidence>
<feature type="transmembrane region" description="Helical" evidence="7">
    <location>
        <begin position="74"/>
        <end position="92"/>
    </location>
</feature>
<dbReference type="GO" id="GO:0016020">
    <property type="term" value="C:membrane"/>
    <property type="evidence" value="ECO:0007669"/>
    <property type="project" value="UniProtKB-SubCell"/>
</dbReference>
<dbReference type="InterPro" id="IPR032675">
    <property type="entry name" value="LRR_dom_sf"/>
</dbReference>
<keyword evidence="3 7" id="KW-0812">Transmembrane</keyword>
<evidence type="ECO:0000256" key="5">
    <source>
        <dbReference type="ARBA" id="ARBA00022989"/>
    </source>
</evidence>
<dbReference type="SUPFAM" id="SSF52058">
    <property type="entry name" value="L domain-like"/>
    <property type="match status" value="1"/>
</dbReference>
<dbReference type="OrthoDB" id="1053178at2759"/>